<dbReference type="AlphaFoldDB" id="A0A1E3AA81"/>
<evidence type="ECO:0000313" key="3">
    <source>
        <dbReference type="Proteomes" id="UP000094067"/>
    </source>
</evidence>
<organism evidence="2 3">
    <name type="scientific">Eisenbergiella tayi</name>
    <dbReference type="NCBI Taxonomy" id="1432052"/>
    <lineage>
        <taxon>Bacteria</taxon>
        <taxon>Bacillati</taxon>
        <taxon>Bacillota</taxon>
        <taxon>Clostridia</taxon>
        <taxon>Lachnospirales</taxon>
        <taxon>Lachnospiraceae</taxon>
        <taxon>Eisenbergiella</taxon>
    </lineage>
</organism>
<dbReference type="SUPFAM" id="SSF88723">
    <property type="entry name" value="PIN domain-like"/>
    <property type="match status" value="1"/>
</dbReference>
<dbReference type="Pfam" id="PF13470">
    <property type="entry name" value="PIN_3"/>
    <property type="match status" value="1"/>
</dbReference>
<dbReference type="RefSeq" id="WP_009251236.1">
    <property type="nucleotide sequence ID" value="NZ_CABMHK010000185.1"/>
</dbReference>
<dbReference type="EMBL" id="MCGH01000002">
    <property type="protein sequence ID" value="ODM05674.1"/>
    <property type="molecule type" value="Genomic_DNA"/>
</dbReference>
<feature type="domain" description="PIN" evidence="1">
    <location>
        <begin position="4"/>
        <end position="118"/>
    </location>
</feature>
<comment type="caution">
    <text evidence="2">The sequence shown here is derived from an EMBL/GenBank/DDBJ whole genome shotgun (WGS) entry which is preliminary data.</text>
</comment>
<sequence>MGLRILVDTNILLDYLLCREPYDKAARDIVIACKQRDVLGCIAAHSISNMFFILRKVFSIEERRSLLRNLCELFAVEGIDKTKILEALANEEFSDFEDCLQMECAIAFRADYIVTRNCDDFKGSRIPCIEPEKFCKLI</sequence>
<proteinExistence type="predicted"/>
<accession>A0A1E3AA81</accession>
<dbReference type="Proteomes" id="UP000094067">
    <property type="component" value="Unassembled WGS sequence"/>
</dbReference>
<dbReference type="InterPro" id="IPR029060">
    <property type="entry name" value="PIN-like_dom_sf"/>
</dbReference>
<protein>
    <recommendedName>
        <fullName evidence="1">PIN domain-containing protein</fullName>
    </recommendedName>
</protein>
<dbReference type="CDD" id="cd09854">
    <property type="entry name" value="PIN_VapC-like"/>
    <property type="match status" value="1"/>
</dbReference>
<dbReference type="InterPro" id="IPR002716">
    <property type="entry name" value="PIN_dom"/>
</dbReference>
<evidence type="ECO:0000259" key="1">
    <source>
        <dbReference type="Pfam" id="PF13470"/>
    </source>
</evidence>
<dbReference type="Gene3D" id="3.40.50.1010">
    <property type="entry name" value="5'-nuclease"/>
    <property type="match status" value="1"/>
</dbReference>
<evidence type="ECO:0000313" key="2">
    <source>
        <dbReference type="EMBL" id="ODM05674.1"/>
    </source>
</evidence>
<dbReference type="PATRIC" id="fig|1432052.4.peg.1750"/>
<name>A0A1E3AA81_9FIRM</name>
<reference evidence="2 3" key="1">
    <citation type="submission" date="2016-07" db="EMBL/GenBank/DDBJ databases">
        <title>Characterization of isolates of Eisenbergiella tayi derived from blood cultures, using whole genome sequencing.</title>
        <authorList>
            <person name="Burdz T."/>
            <person name="Wiebe D."/>
            <person name="Huynh C."/>
            <person name="Bernard K."/>
        </authorList>
    </citation>
    <scope>NUCLEOTIDE SEQUENCE [LARGE SCALE GENOMIC DNA]</scope>
    <source>
        <strain evidence="2 3">NML 110608</strain>
    </source>
</reference>
<gene>
    <name evidence="2" type="ORF">BEI61_01563</name>
</gene>